<feature type="region of interest" description="Disordered" evidence="1">
    <location>
        <begin position="91"/>
        <end position="117"/>
    </location>
</feature>
<evidence type="ECO:0000256" key="2">
    <source>
        <dbReference type="SAM" id="Phobius"/>
    </source>
</evidence>
<keyword evidence="2" id="KW-0812">Transmembrane</keyword>
<dbReference type="AlphaFoldDB" id="A0A0K1ETW0"/>
<proteinExistence type="predicted"/>
<gene>
    <name evidence="3" type="ORF">CMC5_083100</name>
</gene>
<protein>
    <submittedName>
        <fullName evidence="3">Uncharacterized protein</fullName>
    </submittedName>
</protein>
<evidence type="ECO:0000256" key="1">
    <source>
        <dbReference type="SAM" id="MobiDB-lite"/>
    </source>
</evidence>
<dbReference type="EMBL" id="CP012159">
    <property type="protein sequence ID" value="AKT44072.1"/>
    <property type="molecule type" value="Genomic_DNA"/>
</dbReference>
<keyword evidence="4" id="KW-1185">Reference proteome</keyword>
<sequence length="117" mass="13342">MSALLKKGWFVWAAGALLFFLSWVAFTIASHPRGLFSTWSHTSARFARVVLPVYREVESFAVAHLGMVIHWLWIALLAVLYVLLMLFTRGTRSERSPRPGRPSGSESDVGWLWRVRP</sequence>
<accession>A0A0K1ETW0</accession>
<name>A0A0K1ETW0_CHOCO</name>
<evidence type="ECO:0000313" key="3">
    <source>
        <dbReference type="EMBL" id="AKT44072.1"/>
    </source>
</evidence>
<dbReference type="KEGG" id="ccro:CMC5_083100"/>
<organism evidence="3 4">
    <name type="scientific">Chondromyces crocatus</name>
    <dbReference type="NCBI Taxonomy" id="52"/>
    <lineage>
        <taxon>Bacteria</taxon>
        <taxon>Pseudomonadati</taxon>
        <taxon>Myxococcota</taxon>
        <taxon>Polyangia</taxon>
        <taxon>Polyangiales</taxon>
        <taxon>Polyangiaceae</taxon>
        <taxon>Chondromyces</taxon>
    </lineage>
</organism>
<keyword evidence="2" id="KW-1133">Transmembrane helix</keyword>
<evidence type="ECO:0000313" key="4">
    <source>
        <dbReference type="Proteomes" id="UP000067626"/>
    </source>
</evidence>
<dbReference type="STRING" id="52.CMC5_083100"/>
<reference evidence="3 4" key="1">
    <citation type="submission" date="2015-07" db="EMBL/GenBank/DDBJ databases">
        <title>Genome analysis of myxobacterium Chondromyces crocatus Cm c5 reveals a high potential for natural compound synthesis and the genetic basis for the loss of fruiting body formation.</title>
        <authorList>
            <person name="Zaburannyi N."/>
            <person name="Bunk B."/>
            <person name="Maier J."/>
            <person name="Overmann J."/>
            <person name="Mueller R."/>
        </authorList>
    </citation>
    <scope>NUCLEOTIDE SEQUENCE [LARGE SCALE GENOMIC DNA]</scope>
    <source>
        <strain evidence="3 4">Cm c5</strain>
    </source>
</reference>
<keyword evidence="2" id="KW-0472">Membrane</keyword>
<dbReference type="Proteomes" id="UP000067626">
    <property type="component" value="Chromosome"/>
</dbReference>
<dbReference type="RefSeq" id="WP_050435465.1">
    <property type="nucleotide sequence ID" value="NZ_CP012159.1"/>
</dbReference>
<feature type="transmembrane region" description="Helical" evidence="2">
    <location>
        <begin position="68"/>
        <end position="88"/>
    </location>
</feature>